<keyword evidence="1" id="KW-0649">Protein kinase inhibitor</keyword>
<dbReference type="GO" id="GO:0004860">
    <property type="term" value="F:protein kinase inhibitor activity"/>
    <property type="evidence" value="ECO:0007669"/>
    <property type="project" value="UniProtKB-KW"/>
</dbReference>
<name>A0A8X9A7I4_SALSN</name>
<comment type="caution">
    <text evidence="4">The sequence shown here is derived from an EMBL/GenBank/DDBJ whole genome shotgun (WGS) entry which is preliminary data.</text>
</comment>
<feature type="compositionally biased region" description="Basic and acidic residues" evidence="3">
    <location>
        <begin position="24"/>
        <end position="42"/>
    </location>
</feature>
<evidence type="ECO:0000313" key="4">
    <source>
        <dbReference type="EMBL" id="KAG6430436.1"/>
    </source>
</evidence>
<dbReference type="AlphaFoldDB" id="A0A8X9A7I4"/>
<feature type="region of interest" description="Disordered" evidence="3">
    <location>
        <begin position="1"/>
        <end position="128"/>
    </location>
</feature>
<keyword evidence="2" id="KW-0131">Cell cycle</keyword>
<evidence type="ECO:0000256" key="1">
    <source>
        <dbReference type="ARBA" id="ARBA00023013"/>
    </source>
</evidence>
<evidence type="ECO:0000256" key="2">
    <source>
        <dbReference type="ARBA" id="ARBA00023306"/>
    </source>
</evidence>
<reference evidence="4" key="2">
    <citation type="submission" date="2020-08" db="EMBL/GenBank/DDBJ databases">
        <title>Plant Genome Project.</title>
        <authorList>
            <person name="Zhang R.-G."/>
        </authorList>
    </citation>
    <scope>NUCLEOTIDE SEQUENCE</scope>
    <source>
        <strain evidence="4">Huo1</strain>
        <tissue evidence="4">Leaf</tissue>
    </source>
</reference>
<dbReference type="GO" id="GO:0005634">
    <property type="term" value="C:nucleus"/>
    <property type="evidence" value="ECO:0007669"/>
    <property type="project" value="TreeGrafter"/>
</dbReference>
<sequence>MSVSSLSVERKAKFSISETTQTGVEEKGRVNLEADQIDKKEDESGEAAATVSHDEDGFKTPTSSDHRIPPITECPPAPTKPRPPPLRLKRKSPQPAEIESIFRSIATDQDDTQRHKIKKARTDDHDRS</sequence>
<dbReference type="PANTHER" id="PTHR33142">
    <property type="entry name" value="CYCLIN-DEPENDENT PROTEIN KINASE INHIBITOR SMR13"/>
    <property type="match status" value="1"/>
</dbReference>
<dbReference type="EMBL" id="PNBA02000003">
    <property type="protein sequence ID" value="KAG6430436.1"/>
    <property type="molecule type" value="Genomic_DNA"/>
</dbReference>
<dbReference type="PANTHER" id="PTHR33142:SF8">
    <property type="entry name" value="CYCLIN-DEPENDENT PROTEIN KINASE INHIBITOR SMR9"/>
    <property type="match status" value="1"/>
</dbReference>
<proteinExistence type="predicted"/>
<dbReference type="InterPro" id="IPR040389">
    <property type="entry name" value="SMR"/>
</dbReference>
<feature type="compositionally biased region" description="Pro residues" evidence="3">
    <location>
        <begin position="72"/>
        <end position="86"/>
    </location>
</feature>
<protein>
    <submittedName>
        <fullName evidence="4">Uncharacterized protein</fullName>
    </submittedName>
</protein>
<dbReference type="Proteomes" id="UP000298416">
    <property type="component" value="Unassembled WGS sequence"/>
</dbReference>
<evidence type="ECO:0000256" key="3">
    <source>
        <dbReference type="SAM" id="MobiDB-lite"/>
    </source>
</evidence>
<evidence type="ECO:0000313" key="5">
    <source>
        <dbReference type="Proteomes" id="UP000298416"/>
    </source>
</evidence>
<organism evidence="4">
    <name type="scientific">Salvia splendens</name>
    <name type="common">Scarlet sage</name>
    <dbReference type="NCBI Taxonomy" id="180675"/>
    <lineage>
        <taxon>Eukaryota</taxon>
        <taxon>Viridiplantae</taxon>
        <taxon>Streptophyta</taxon>
        <taxon>Embryophyta</taxon>
        <taxon>Tracheophyta</taxon>
        <taxon>Spermatophyta</taxon>
        <taxon>Magnoliopsida</taxon>
        <taxon>eudicotyledons</taxon>
        <taxon>Gunneridae</taxon>
        <taxon>Pentapetalae</taxon>
        <taxon>asterids</taxon>
        <taxon>lamiids</taxon>
        <taxon>Lamiales</taxon>
        <taxon>Lamiaceae</taxon>
        <taxon>Nepetoideae</taxon>
        <taxon>Mentheae</taxon>
        <taxon>Salviinae</taxon>
        <taxon>Salvia</taxon>
        <taxon>Salvia subgen. Calosphace</taxon>
        <taxon>core Calosphace</taxon>
    </lineage>
</organism>
<gene>
    <name evidence="4" type="ORF">SASPL_108503</name>
</gene>
<reference evidence="4" key="1">
    <citation type="submission" date="2018-01" db="EMBL/GenBank/DDBJ databases">
        <authorList>
            <person name="Mao J.F."/>
        </authorList>
    </citation>
    <scope>NUCLEOTIDE SEQUENCE</scope>
    <source>
        <strain evidence="4">Huo1</strain>
        <tissue evidence="4">Leaf</tissue>
    </source>
</reference>
<dbReference type="GO" id="GO:0032875">
    <property type="term" value="P:regulation of DNA endoreduplication"/>
    <property type="evidence" value="ECO:0007669"/>
    <property type="project" value="InterPro"/>
</dbReference>
<accession>A0A8X9A7I4</accession>
<keyword evidence="5" id="KW-1185">Reference proteome</keyword>
<feature type="compositionally biased region" description="Basic and acidic residues" evidence="3">
    <location>
        <begin position="52"/>
        <end position="68"/>
    </location>
</feature>